<reference evidence="2 3" key="1">
    <citation type="submission" date="2017-10" db="EMBL/GenBank/DDBJ databases">
        <title>Bacillus sp. nov., a halophilic bacterium isolated from a Yangshapao Lake.</title>
        <authorList>
            <person name="Wang H."/>
        </authorList>
    </citation>
    <scope>NUCLEOTIDE SEQUENCE [LARGE SCALE GENOMIC DNA]</scope>
    <source>
        <strain evidence="2 3">YSP-3</strain>
    </source>
</reference>
<organism evidence="2 3">
    <name type="scientific">Alteribacter lacisalsi</name>
    <dbReference type="NCBI Taxonomy" id="2045244"/>
    <lineage>
        <taxon>Bacteria</taxon>
        <taxon>Bacillati</taxon>
        <taxon>Bacillota</taxon>
        <taxon>Bacilli</taxon>
        <taxon>Bacillales</taxon>
        <taxon>Bacillaceae</taxon>
        <taxon>Alteribacter</taxon>
    </lineage>
</organism>
<keyword evidence="3" id="KW-1185">Reference proteome</keyword>
<gene>
    <name evidence="2" type="ORF">CR205_03050</name>
</gene>
<evidence type="ECO:0000313" key="3">
    <source>
        <dbReference type="Proteomes" id="UP000248066"/>
    </source>
</evidence>
<dbReference type="EMBL" id="PDOF01000001">
    <property type="protein sequence ID" value="PYZ97587.1"/>
    <property type="molecule type" value="Genomic_DNA"/>
</dbReference>
<dbReference type="AlphaFoldDB" id="A0A2W0H8U9"/>
<feature type="coiled-coil region" evidence="1">
    <location>
        <begin position="60"/>
        <end position="87"/>
    </location>
</feature>
<dbReference type="Proteomes" id="UP000248066">
    <property type="component" value="Unassembled WGS sequence"/>
</dbReference>
<accession>A0A2W0H8U9</accession>
<proteinExistence type="predicted"/>
<protein>
    <submittedName>
        <fullName evidence="2">Uncharacterized protein</fullName>
    </submittedName>
</protein>
<name>A0A2W0H8U9_9BACI</name>
<dbReference type="RefSeq" id="WP_110516812.1">
    <property type="nucleotide sequence ID" value="NZ_PDOF01000001.1"/>
</dbReference>
<dbReference type="OrthoDB" id="9988186at2"/>
<comment type="caution">
    <text evidence="2">The sequence shown here is derived from an EMBL/GenBank/DDBJ whole genome shotgun (WGS) entry which is preliminary data.</text>
</comment>
<evidence type="ECO:0000256" key="1">
    <source>
        <dbReference type="SAM" id="Coils"/>
    </source>
</evidence>
<sequence>MEKKEILLKMLELTHLTEEKVKAHRKRLKVPLGIQPEEIIKKLEEYQKIVELKVPTKNDLAALAALIRQVEEKVDALEEKLLTQDCRKKEKGKKRKDNNQ</sequence>
<evidence type="ECO:0000313" key="2">
    <source>
        <dbReference type="EMBL" id="PYZ97587.1"/>
    </source>
</evidence>
<keyword evidence="1" id="KW-0175">Coiled coil</keyword>